<evidence type="ECO:0000259" key="8">
    <source>
        <dbReference type="PROSITE" id="PS52029"/>
    </source>
</evidence>
<keyword evidence="2" id="KW-0808">Transferase</keyword>
<dbReference type="GO" id="GO:0071555">
    <property type="term" value="P:cell wall organization"/>
    <property type="evidence" value="ECO:0007669"/>
    <property type="project" value="UniProtKB-UniRule"/>
</dbReference>
<evidence type="ECO:0000256" key="2">
    <source>
        <dbReference type="ARBA" id="ARBA00022679"/>
    </source>
</evidence>
<evidence type="ECO:0000256" key="6">
    <source>
        <dbReference type="PROSITE-ProRule" id="PRU01373"/>
    </source>
</evidence>
<keyword evidence="4 6" id="KW-0573">Peptidoglycan synthesis</keyword>
<dbReference type="Pfam" id="PF03734">
    <property type="entry name" value="YkuD"/>
    <property type="match status" value="1"/>
</dbReference>
<keyword evidence="3 6" id="KW-0133">Cell shape</keyword>
<dbReference type="PATRIC" id="fig|742734.4.peg.3288"/>
<feature type="signal peptide" evidence="7">
    <location>
        <begin position="1"/>
        <end position="23"/>
    </location>
</feature>
<protein>
    <recommendedName>
        <fullName evidence="8">L,D-TPase catalytic domain-containing protein</fullName>
    </recommendedName>
</protein>
<dbReference type="PANTHER" id="PTHR38589">
    <property type="entry name" value="BLR0621 PROTEIN"/>
    <property type="match status" value="1"/>
</dbReference>
<evidence type="ECO:0000256" key="3">
    <source>
        <dbReference type="ARBA" id="ARBA00022960"/>
    </source>
</evidence>
<dbReference type="GO" id="GO:0016740">
    <property type="term" value="F:transferase activity"/>
    <property type="evidence" value="ECO:0007669"/>
    <property type="project" value="UniProtKB-KW"/>
</dbReference>
<dbReference type="SUPFAM" id="SSF141523">
    <property type="entry name" value="L,D-transpeptidase catalytic domain-like"/>
    <property type="match status" value="1"/>
</dbReference>
<keyword evidence="7" id="KW-0732">Signal</keyword>
<feature type="active site" description="Proton donor/acceptor" evidence="6">
    <location>
        <position position="222"/>
    </location>
</feature>
<dbReference type="OrthoDB" id="186490at2"/>
<dbReference type="GO" id="GO:0008360">
    <property type="term" value="P:regulation of cell shape"/>
    <property type="evidence" value="ECO:0007669"/>
    <property type="project" value="UniProtKB-UniRule"/>
</dbReference>
<accession>A0A0J9BZC0</accession>
<dbReference type="Proteomes" id="UP000037392">
    <property type="component" value="Unassembled WGS sequence"/>
</dbReference>
<evidence type="ECO:0000313" key="9">
    <source>
        <dbReference type="EMBL" id="KMW18163.1"/>
    </source>
</evidence>
<dbReference type="PROSITE" id="PS52029">
    <property type="entry name" value="LD_TPASE"/>
    <property type="match status" value="1"/>
</dbReference>
<dbReference type="Gene3D" id="2.40.440.10">
    <property type="entry name" value="L,D-transpeptidase catalytic domain-like"/>
    <property type="match status" value="1"/>
</dbReference>
<dbReference type="InterPro" id="IPR005490">
    <property type="entry name" value="LD_TPept_cat_dom"/>
</dbReference>
<proteinExistence type="predicted"/>
<feature type="chain" id="PRO_5038806197" description="L,D-TPase catalytic domain-containing protein" evidence="7">
    <location>
        <begin position="24"/>
        <end position="266"/>
    </location>
</feature>
<dbReference type="PANTHER" id="PTHR38589:SF1">
    <property type="entry name" value="BLR0621 PROTEIN"/>
    <property type="match status" value="1"/>
</dbReference>
<feature type="domain" description="L,D-TPase catalytic" evidence="8">
    <location>
        <begin position="96"/>
        <end position="259"/>
    </location>
</feature>
<dbReference type="InterPro" id="IPR038063">
    <property type="entry name" value="Transpep_catalytic_dom"/>
</dbReference>
<keyword evidence="5 6" id="KW-0961">Cell wall biogenesis/degradation</keyword>
<dbReference type="RefSeq" id="WP_082173900.1">
    <property type="nucleotide sequence ID" value="NZ_KQ235879.1"/>
</dbReference>
<evidence type="ECO:0000313" key="10">
    <source>
        <dbReference type="Proteomes" id="UP000037392"/>
    </source>
</evidence>
<dbReference type="GeneID" id="93162395"/>
<sequence>MKRYRRMAVLAMAVLAAAVPAAAPPGQTAGTAYAAVLGQGVQGADKGGGPGVVEISRDTKAPAVVDGVIQPQNLEAAREADQMIVVVGTGGCNADTYYYAKSEDSFELVWKEASVVGRGGITSDKGEGDGKTPSGTYGFTMAFGLKEDPGSMLPYHKVVKGDYWVDDPSSSYYNQLVNTSVTSRSWNSAENLAAASPYYNYALALDYNSDRVPGKGSAIFLHCFTASADNGSAGCIRLPESRAKELVQTATEKTRIVIAADITQLK</sequence>
<evidence type="ECO:0000256" key="4">
    <source>
        <dbReference type="ARBA" id="ARBA00022984"/>
    </source>
</evidence>
<feature type="active site" description="Nucleophile" evidence="6">
    <location>
        <position position="235"/>
    </location>
</feature>
<evidence type="ECO:0000256" key="5">
    <source>
        <dbReference type="ARBA" id="ARBA00023316"/>
    </source>
</evidence>
<dbReference type="UniPathway" id="UPA00219"/>
<organism evidence="9 10">
    <name type="scientific">[Clostridium] citroniae WAL-19142</name>
    <dbReference type="NCBI Taxonomy" id="742734"/>
    <lineage>
        <taxon>Bacteria</taxon>
        <taxon>Bacillati</taxon>
        <taxon>Bacillota</taxon>
        <taxon>Clostridia</taxon>
        <taxon>Lachnospirales</taxon>
        <taxon>Lachnospiraceae</taxon>
        <taxon>Enterocloster</taxon>
    </lineage>
</organism>
<dbReference type="CDD" id="cd16913">
    <property type="entry name" value="YkuD_like"/>
    <property type="match status" value="1"/>
</dbReference>
<reference evidence="9 10" key="1">
    <citation type="submission" date="2011-04" db="EMBL/GenBank/DDBJ databases">
        <title>The Genome Sequence of Clostridium citroniae WAL-19142.</title>
        <authorList>
            <consortium name="The Broad Institute Genome Sequencing Platform"/>
            <person name="Earl A."/>
            <person name="Ward D."/>
            <person name="Feldgarden M."/>
            <person name="Gevers D."/>
            <person name="Warren Y.A."/>
            <person name="Tyrrell K.L."/>
            <person name="Citron D.M."/>
            <person name="Goldstein E.J."/>
            <person name="Daigneault M."/>
            <person name="Allen-Vercoe E."/>
            <person name="Young S.K."/>
            <person name="Zeng Q."/>
            <person name="Gargeya S."/>
            <person name="Fitzgerald M."/>
            <person name="Haas B."/>
            <person name="Abouelleil A."/>
            <person name="Alvarado L."/>
            <person name="Arachchi H.M."/>
            <person name="Berlin A."/>
            <person name="Brown A."/>
            <person name="Chapman S.B."/>
            <person name="Chen Z."/>
            <person name="Dunbar C."/>
            <person name="Freedman E."/>
            <person name="Gearin G."/>
            <person name="Gellesch M."/>
            <person name="Goldberg J."/>
            <person name="Griggs A."/>
            <person name="Gujja S."/>
            <person name="Heilman E.R."/>
            <person name="Heiman D."/>
            <person name="Howarth C."/>
            <person name="Larson L."/>
            <person name="Lui A."/>
            <person name="MacDonald P.J."/>
            <person name="Mehta T."/>
            <person name="Montmayeur A."/>
            <person name="Murphy C."/>
            <person name="Neiman D."/>
            <person name="Pearson M."/>
            <person name="Priest M."/>
            <person name="Roberts A."/>
            <person name="Saif S."/>
            <person name="Shea T."/>
            <person name="Shenoy N."/>
            <person name="Sisk P."/>
            <person name="Stolte C."/>
            <person name="Sykes S."/>
            <person name="White J."/>
            <person name="Yandava C."/>
            <person name="Wortman J."/>
            <person name="Nusbaum C."/>
            <person name="Birren B."/>
        </authorList>
    </citation>
    <scope>NUCLEOTIDE SEQUENCE [LARGE SCALE GENOMIC DNA]</scope>
    <source>
        <strain evidence="9 10">WAL-19142</strain>
    </source>
</reference>
<dbReference type="EMBL" id="ADLK01000024">
    <property type="protein sequence ID" value="KMW18163.1"/>
    <property type="molecule type" value="Genomic_DNA"/>
</dbReference>
<evidence type="ECO:0000256" key="7">
    <source>
        <dbReference type="SAM" id="SignalP"/>
    </source>
</evidence>
<comment type="caution">
    <text evidence="9">The sequence shown here is derived from an EMBL/GenBank/DDBJ whole genome shotgun (WGS) entry which is preliminary data.</text>
</comment>
<evidence type="ECO:0000256" key="1">
    <source>
        <dbReference type="ARBA" id="ARBA00004752"/>
    </source>
</evidence>
<comment type="pathway">
    <text evidence="1 6">Cell wall biogenesis; peptidoglycan biosynthesis.</text>
</comment>
<name>A0A0J9BZC0_9FIRM</name>
<dbReference type="AlphaFoldDB" id="A0A0J9BZC0"/>
<gene>
    <name evidence="9" type="ORF">HMPREF9470_03073</name>
</gene>
<dbReference type="GO" id="GO:0009252">
    <property type="term" value="P:peptidoglycan biosynthetic process"/>
    <property type="evidence" value="ECO:0007669"/>
    <property type="project" value="UniProtKB-UniPathway"/>
</dbReference>